<proteinExistence type="predicted"/>
<protein>
    <submittedName>
        <fullName evidence="1">Uncharacterized protein</fullName>
    </submittedName>
</protein>
<gene>
    <name evidence="1" type="ORF">V3C41_00240</name>
</gene>
<evidence type="ECO:0000313" key="2">
    <source>
        <dbReference type="Proteomes" id="UP001448614"/>
    </source>
</evidence>
<organism evidence="1 2">
    <name type="scientific">Paenarthrobacter nicotinovorans</name>
    <name type="common">Arthrobacter nicotinovorans</name>
    <dbReference type="NCBI Taxonomy" id="29320"/>
    <lineage>
        <taxon>Bacteria</taxon>
        <taxon>Bacillati</taxon>
        <taxon>Actinomycetota</taxon>
        <taxon>Actinomycetes</taxon>
        <taxon>Micrococcales</taxon>
        <taxon>Micrococcaceae</taxon>
        <taxon>Paenarthrobacter</taxon>
    </lineage>
</organism>
<comment type="caution">
    <text evidence="1">The sequence shown here is derived from an EMBL/GenBank/DDBJ whole genome shotgun (WGS) entry which is preliminary data.</text>
</comment>
<dbReference type="RefSeq" id="WP_347781484.1">
    <property type="nucleotide sequence ID" value="NZ_JBBMFV010000001.1"/>
</dbReference>
<sequence length="48" mass="5261">MAVAHAFVLHGDVGRKGRSSSSHERSMQVVDVHDVKHGKDMFTDLGEV</sequence>
<accession>A0ABV0GLX7</accession>
<dbReference type="Proteomes" id="UP001448614">
    <property type="component" value="Unassembled WGS sequence"/>
</dbReference>
<name>A0ABV0GLX7_PAENI</name>
<evidence type="ECO:0000313" key="1">
    <source>
        <dbReference type="EMBL" id="MEO3939496.1"/>
    </source>
</evidence>
<keyword evidence="2" id="KW-1185">Reference proteome</keyword>
<dbReference type="EMBL" id="JBBMFV010000001">
    <property type="protein sequence ID" value="MEO3939496.1"/>
    <property type="molecule type" value="Genomic_DNA"/>
</dbReference>
<reference evidence="1 2" key="1">
    <citation type="journal article" date="2024" name="Appl. Microbiol. Biotechnol.">
        <title>Biosynthetic gene clusters with biotechnological applications in novel Antarctic isolates from Actinomycetota.</title>
        <authorList>
            <person name="Bruna P."/>
            <person name="Nunez-Montero K."/>
            <person name="Contreras M.J."/>
            <person name="Leal K."/>
            <person name="Garcia M."/>
            <person name="Abanto M."/>
            <person name="Barrientos L."/>
        </authorList>
    </citation>
    <scope>NUCLEOTIDE SEQUENCE [LARGE SCALE GENOMIC DNA]</scope>
    <source>
        <strain evidence="1 2">Se16.17</strain>
    </source>
</reference>